<dbReference type="GO" id="GO:0016829">
    <property type="term" value="F:lyase activity"/>
    <property type="evidence" value="ECO:0007669"/>
    <property type="project" value="UniProtKB-KW"/>
</dbReference>
<organism evidence="6 7">
    <name type="scientific">Aspergillus keveii</name>
    <dbReference type="NCBI Taxonomy" id="714993"/>
    <lineage>
        <taxon>Eukaryota</taxon>
        <taxon>Fungi</taxon>
        <taxon>Dikarya</taxon>
        <taxon>Ascomycota</taxon>
        <taxon>Pezizomycotina</taxon>
        <taxon>Eurotiomycetes</taxon>
        <taxon>Eurotiomycetidae</taxon>
        <taxon>Eurotiales</taxon>
        <taxon>Aspergillaceae</taxon>
        <taxon>Aspergillus</taxon>
        <taxon>Aspergillus subgen. Nidulantes</taxon>
    </lineage>
</organism>
<evidence type="ECO:0000256" key="1">
    <source>
        <dbReference type="ARBA" id="ARBA00004613"/>
    </source>
</evidence>
<dbReference type="InterPro" id="IPR039279">
    <property type="entry name" value="QRT3-like"/>
</dbReference>
<evidence type="ECO:0000256" key="2">
    <source>
        <dbReference type="ARBA" id="ARBA00022525"/>
    </source>
</evidence>
<keyword evidence="6" id="KW-0456">Lyase</keyword>
<protein>
    <submittedName>
        <fullName evidence="6">Pectate lyase superfamily protein-domain-containing protein</fullName>
    </submittedName>
</protein>
<comment type="caution">
    <text evidence="6">The sequence shown here is derived from an EMBL/GenBank/DDBJ whole genome shotgun (WGS) entry which is preliminary data.</text>
</comment>
<dbReference type="Pfam" id="PF12708">
    <property type="entry name" value="Pect-lyase_RHGA_epim"/>
    <property type="match status" value="1"/>
</dbReference>
<name>A0ABR4G5R2_9EURO</name>
<keyword evidence="7" id="KW-1185">Reference proteome</keyword>
<dbReference type="Proteomes" id="UP001610563">
    <property type="component" value="Unassembled WGS sequence"/>
</dbReference>
<keyword evidence="2" id="KW-0964">Secreted</keyword>
<dbReference type="Gene3D" id="2.160.20.10">
    <property type="entry name" value="Single-stranded right-handed beta-helix, Pectin lyase-like"/>
    <property type="match status" value="2"/>
</dbReference>
<reference evidence="6 7" key="1">
    <citation type="submission" date="2024-07" db="EMBL/GenBank/DDBJ databases">
        <title>Section-level genome sequencing and comparative genomics of Aspergillus sections Usti and Cavernicolus.</title>
        <authorList>
            <consortium name="Lawrence Berkeley National Laboratory"/>
            <person name="Nybo J.L."/>
            <person name="Vesth T.C."/>
            <person name="Theobald S."/>
            <person name="Frisvad J.C."/>
            <person name="Larsen T.O."/>
            <person name="Kjaerboelling I."/>
            <person name="Rothschild-Mancinelli K."/>
            <person name="Lyhne E.K."/>
            <person name="Kogle M.E."/>
            <person name="Barry K."/>
            <person name="Clum A."/>
            <person name="Na H."/>
            <person name="Ledsgaard L."/>
            <person name="Lin J."/>
            <person name="Lipzen A."/>
            <person name="Kuo A."/>
            <person name="Riley R."/>
            <person name="Mondo S."/>
            <person name="Labutti K."/>
            <person name="Haridas S."/>
            <person name="Pangalinan J."/>
            <person name="Salamov A.A."/>
            <person name="Simmons B.A."/>
            <person name="Magnuson J.K."/>
            <person name="Chen J."/>
            <person name="Drula E."/>
            <person name="Henrissat B."/>
            <person name="Wiebenga A."/>
            <person name="Lubbers R.J."/>
            <person name="Gomes A.C."/>
            <person name="Makela M.R."/>
            <person name="Stajich J."/>
            <person name="Grigoriev I.V."/>
            <person name="Mortensen U.H."/>
            <person name="De Vries R.P."/>
            <person name="Baker S.E."/>
            <person name="Andersen M.R."/>
        </authorList>
    </citation>
    <scope>NUCLEOTIDE SEQUENCE [LARGE SCALE GENOMIC DNA]</scope>
    <source>
        <strain evidence="6 7">CBS 209.92</strain>
    </source>
</reference>
<dbReference type="InterPro" id="IPR012334">
    <property type="entry name" value="Pectin_lyas_fold"/>
</dbReference>
<comment type="subcellular location">
    <subcellularLocation>
        <location evidence="1">Secreted</location>
    </subcellularLocation>
</comment>
<evidence type="ECO:0000259" key="5">
    <source>
        <dbReference type="Pfam" id="PF12708"/>
    </source>
</evidence>
<evidence type="ECO:0000256" key="4">
    <source>
        <dbReference type="SAM" id="SignalP"/>
    </source>
</evidence>
<gene>
    <name evidence="6" type="ORF">BJX66DRAFT_325432</name>
</gene>
<feature type="domain" description="Rhamnogalacturonase A/B/Epimerase-like pectate lyase" evidence="5">
    <location>
        <begin position="142"/>
        <end position="347"/>
    </location>
</feature>
<evidence type="ECO:0000256" key="3">
    <source>
        <dbReference type="ARBA" id="ARBA00022729"/>
    </source>
</evidence>
<dbReference type="EMBL" id="JBFTWV010000046">
    <property type="protein sequence ID" value="KAL2794353.1"/>
    <property type="molecule type" value="Genomic_DNA"/>
</dbReference>
<dbReference type="SUPFAM" id="SSF51126">
    <property type="entry name" value="Pectin lyase-like"/>
    <property type="match status" value="2"/>
</dbReference>
<keyword evidence="3 4" id="KW-0732">Signal</keyword>
<sequence>MGHASIHILFWACIALQVFLLVPGPLLVDTTDSSIEEARGIVRAAIAQMTKLNKARLDNHARGLSPETTLARHSGDDFTSSLLEITPAISHAAAVVAEADMAASLSDGSFKLSNRAANSFCMERIRRQGTVTWGNDAGYKVFRNVVTDYYADPTGASDSTAAIQAAINDGQRCGEKCNGSTRKNAIVYFPPGTYLVSSTIKANNWPTIRAASSFVGLGVLSTNEYICGTGPDGGDAEYYVNTARFYSQIRNLRIDITSTDPNAYVCAIHYQVAQATSLQDVKLIATTGTTQQGIFLENGSGGMMSDVTFRGGNFGFYGGNQQFSAHRMTFIGCSTAIQIIWDWGWITRVTTAIIVTPASSTPGSGTTGLILDNTRIGGPVVDTGGRTYLSAGYYTNWAVGPTYAGGARIWSSGSSLPYSREQSLLGARVDGLDNAPYFERKKNQYADRPVGDFVQLKSLGARGDGVTDDTAAIQRAFNGYGNGSKIIFDAKIHGEAWSQFAAFGNSFSDANNPRVMLRVDNRGDVGTVELQDLILTTKGGTAGAVLMEWNVRSASPGAAALWDVHARIGGATGTSLTPSECPARRDGIDPSSCQAANLMLHLTPKASGYFENIDPDLNDAYNNMEQLSVYVARGMLLESTTATWLYGTASEHSTEAPYYQPSPRPPAPFDRQVGIFGSDPSYRCTGGEFDGQNIHISSTGTYSWFSTYTQSCIDSHNCQKVLWLLNNNHDNDRLEHVIAIGAEYILVSDGRGVRSTDNLGITTHPAWAQVSVFDVPSHGPAAILARSDIPGASFEA</sequence>
<evidence type="ECO:0000313" key="7">
    <source>
        <dbReference type="Proteomes" id="UP001610563"/>
    </source>
</evidence>
<dbReference type="InterPro" id="IPR024535">
    <property type="entry name" value="RHGA/B-epi-like_pectate_lyase"/>
</dbReference>
<dbReference type="CDD" id="cd23668">
    <property type="entry name" value="GH55_beta13glucanase-like"/>
    <property type="match status" value="1"/>
</dbReference>
<dbReference type="InterPro" id="IPR011050">
    <property type="entry name" value="Pectin_lyase_fold/virulence"/>
</dbReference>
<evidence type="ECO:0000313" key="6">
    <source>
        <dbReference type="EMBL" id="KAL2794353.1"/>
    </source>
</evidence>
<feature type="signal peptide" evidence="4">
    <location>
        <begin position="1"/>
        <end position="30"/>
    </location>
</feature>
<accession>A0ABR4G5R2</accession>
<dbReference type="PANTHER" id="PTHR33928:SF2">
    <property type="entry name" value="PECTATE LYASE SUPERFAMILY PROTEIN DOMAIN-CONTAINING PROTEIN-RELATED"/>
    <property type="match status" value="1"/>
</dbReference>
<feature type="chain" id="PRO_5047208445" evidence="4">
    <location>
        <begin position="31"/>
        <end position="796"/>
    </location>
</feature>
<dbReference type="PANTHER" id="PTHR33928">
    <property type="entry name" value="POLYGALACTURONASE QRT3"/>
    <property type="match status" value="1"/>
</dbReference>
<proteinExistence type="predicted"/>